<dbReference type="HOGENOM" id="CLU_2521843_0_0_6"/>
<dbReference type="AlphaFoldDB" id="Q489G4"/>
<organism evidence="1 2">
    <name type="scientific">Colwellia psychrerythraea (strain 34H / ATCC BAA-681)</name>
    <name type="common">Vibrio psychroerythus</name>
    <dbReference type="NCBI Taxonomy" id="167879"/>
    <lineage>
        <taxon>Bacteria</taxon>
        <taxon>Pseudomonadati</taxon>
        <taxon>Pseudomonadota</taxon>
        <taxon>Gammaproteobacteria</taxon>
        <taxon>Alteromonadales</taxon>
        <taxon>Colwelliaceae</taxon>
        <taxon>Colwellia</taxon>
    </lineage>
</organism>
<evidence type="ECO:0000313" key="1">
    <source>
        <dbReference type="EMBL" id="AAZ27362.1"/>
    </source>
</evidence>
<evidence type="ECO:0000313" key="2">
    <source>
        <dbReference type="Proteomes" id="UP000000547"/>
    </source>
</evidence>
<dbReference type="Proteomes" id="UP000000547">
    <property type="component" value="Chromosome"/>
</dbReference>
<dbReference type="STRING" id="167879.CPS_0542"/>
<dbReference type="EMBL" id="CP000083">
    <property type="protein sequence ID" value="AAZ27362.1"/>
    <property type="molecule type" value="Genomic_DNA"/>
</dbReference>
<name>Q489G4_COLP3</name>
<proteinExistence type="predicted"/>
<dbReference type="KEGG" id="cps:CPS_0542"/>
<gene>
    <name evidence="1" type="ordered locus">CPS_0542</name>
</gene>
<protein>
    <submittedName>
        <fullName evidence="1">Uncharacterized protein</fullName>
    </submittedName>
</protein>
<sequence>MSKVIEVLMQMASNAEMSNTKSLAEMLSNASLTQAQEFAIQTKDMDALKAATYNLPEIRCYPILLPDDKSEEVSTVINNTVVNF</sequence>
<dbReference type="RefSeq" id="WP_011041403.1">
    <property type="nucleotide sequence ID" value="NC_003910.7"/>
</dbReference>
<accession>Q489G4</accession>
<reference evidence="1" key="1">
    <citation type="journal article" date="2005" name="Proc. Natl. Acad. Sci. U.S.A.">
        <title>The psychrophilic lifestyle as revealed by the genome sequence of Colwellia psychrerythraea 34H through genomic and proteomic analyses.</title>
        <authorList>
            <person name="Methe B.A."/>
            <person name="Nelson K.E."/>
            <person name="Deming J.W."/>
            <person name="Momen B."/>
            <person name="Melamud E."/>
            <person name="Zhang X."/>
            <person name="Moult J."/>
            <person name="Madupu R."/>
            <person name="Nelson W.C."/>
            <person name="Dodson R.J."/>
            <person name="Brinkac L.M."/>
            <person name="Daugherty S.C."/>
            <person name="Durkin A.S."/>
            <person name="DeBoy R.T."/>
            <person name="Kolonay J.F."/>
            <person name="Sullivan S.A."/>
            <person name="Zhou L."/>
            <person name="Davidsen T.M."/>
            <person name="Wu M."/>
            <person name="Huston A.L."/>
            <person name="Lewis M."/>
            <person name="Weaver B."/>
            <person name="Weidman J.F."/>
            <person name="Khouri H."/>
            <person name="Utterback T.R."/>
            <person name="Feldblyum T.V."/>
            <person name="Fraser C.M."/>
        </authorList>
    </citation>
    <scope>NUCLEOTIDE SEQUENCE [LARGE SCALE GENOMIC DNA]</scope>
    <source>
        <strain evidence="1">34H</strain>
    </source>
</reference>